<dbReference type="PANTHER" id="PTHR42743">
    <property type="entry name" value="AMINO-ACID AMINOTRANSFERASE"/>
    <property type="match status" value="1"/>
</dbReference>
<evidence type="ECO:0000256" key="8">
    <source>
        <dbReference type="ARBA" id="ARBA00048798"/>
    </source>
</evidence>
<comment type="catalytic activity">
    <reaction evidence="7">
        <text>L-valine + 2-oxoglutarate = 3-methyl-2-oxobutanoate + L-glutamate</text>
        <dbReference type="Rhea" id="RHEA:24813"/>
        <dbReference type="ChEBI" id="CHEBI:11851"/>
        <dbReference type="ChEBI" id="CHEBI:16810"/>
        <dbReference type="ChEBI" id="CHEBI:29985"/>
        <dbReference type="ChEBI" id="CHEBI:57762"/>
        <dbReference type="EC" id="2.6.1.42"/>
    </reaction>
</comment>
<dbReference type="InterPro" id="IPR050571">
    <property type="entry name" value="Class-IV_PLP-Dep_Aminotrnsfr"/>
</dbReference>
<dbReference type="RefSeq" id="WP_147223617.1">
    <property type="nucleotide sequence ID" value="NZ_CAJGYY010000001.1"/>
</dbReference>
<evidence type="ECO:0000256" key="5">
    <source>
        <dbReference type="ARBA" id="ARBA00009320"/>
    </source>
</evidence>
<dbReference type="GO" id="GO:0004084">
    <property type="term" value="F:branched-chain-amino-acid transaminase activity"/>
    <property type="evidence" value="ECO:0007669"/>
    <property type="project" value="UniProtKB-EC"/>
</dbReference>
<proteinExistence type="inferred from homology"/>
<accession>A0A5C7A333</accession>
<comment type="similarity">
    <text evidence="5">Belongs to the class-IV pyridoxal-phosphate-dependent aminotransferase family.</text>
</comment>
<comment type="catalytic activity">
    <reaction evidence="8">
        <text>L-isoleucine + 2-oxoglutarate = (S)-3-methyl-2-oxopentanoate + L-glutamate</text>
        <dbReference type="Rhea" id="RHEA:24801"/>
        <dbReference type="ChEBI" id="CHEBI:16810"/>
        <dbReference type="ChEBI" id="CHEBI:29985"/>
        <dbReference type="ChEBI" id="CHEBI:35146"/>
        <dbReference type="ChEBI" id="CHEBI:58045"/>
        <dbReference type="EC" id="2.6.1.42"/>
    </reaction>
</comment>
<keyword evidence="11" id="KW-1185">Reference proteome</keyword>
<comment type="caution">
    <text evidence="10">The sequence shown here is derived from an EMBL/GenBank/DDBJ whole genome shotgun (WGS) entry which is preliminary data.</text>
</comment>
<evidence type="ECO:0000256" key="4">
    <source>
        <dbReference type="ARBA" id="ARBA00005072"/>
    </source>
</evidence>
<dbReference type="AlphaFoldDB" id="A0A5C7A333"/>
<dbReference type="Gene3D" id="3.20.10.10">
    <property type="entry name" value="D-amino Acid Aminotransferase, subunit A, domain 2"/>
    <property type="match status" value="1"/>
</dbReference>
<dbReference type="InterPro" id="IPR043131">
    <property type="entry name" value="BCAT-like_N"/>
</dbReference>
<dbReference type="OrthoDB" id="9805628at2"/>
<evidence type="ECO:0000256" key="7">
    <source>
        <dbReference type="ARBA" id="ARBA00048212"/>
    </source>
</evidence>
<comment type="pathway">
    <text evidence="2">Amino-acid biosynthesis; L-isoleucine biosynthesis; L-isoleucine from 2-oxobutanoate: step 4/4.</text>
</comment>
<evidence type="ECO:0000256" key="2">
    <source>
        <dbReference type="ARBA" id="ARBA00004824"/>
    </source>
</evidence>
<dbReference type="Pfam" id="PF01063">
    <property type="entry name" value="Aminotran_4"/>
    <property type="match status" value="1"/>
</dbReference>
<dbReference type="Gene3D" id="3.30.470.10">
    <property type="match status" value="1"/>
</dbReference>
<dbReference type="EC" id="2.6.1.42" evidence="6"/>
<protein>
    <recommendedName>
        <fullName evidence="6">branched-chain-amino-acid transaminase</fullName>
        <ecNumber evidence="6">2.6.1.42</ecNumber>
    </recommendedName>
</protein>
<name>A0A5C7A333_9GAMM</name>
<dbReference type="PANTHER" id="PTHR42743:SF11">
    <property type="entry name" value="AMINODEOXYCHORISMATE LYASE"/>
    <property type="match status" value="1"/>
</dbReference>
<comment type="function">
    <text evidence="1">Acts on leucine, isoleucine and valine.</text>
</comment>
<dbReference type="InterPro" id="IPR036038">
    <property type="entry name" value="Aminotransferase-like"/>
</dbReference>
<dbReference type="InterPro" id="IPR043132">
    <property type="entry name" value="BCAT-like_C"/>
</dbReference>
<dbReference type="SUPFAM" id="SSF56752">
    <property type="entry name" value="D-aminoacid aminotransferase-like PLP-dependent enzymes"/>
    <property type="match status" value="1"/>
</dbReference>
<dbReference type="Proteomes" id="UP000321903">
    <property type="component" value="Unassembled WGS sequence"/>
</dbReference>
<comment type="pathway">
    <text evidence="4">Amino-acid biosynthesis; L-leucine biosynthesis; L-leucine from 3-methyl-2-oxobutanoate: step 4/4.</text>
</comment>
<evidence type="ECO:0000256" key="3">
    <source>
        <dbReference type="ARBA" id="ARBA00004931"/>
    </source>
</evidence>
<reference evidence="10 11" key="1">
    <citation type="submission" date="2019-08" db="EMBL/GenBank/DDBJ databases">
        <title>Genome sequence of Psychrobacter frigidicola ACAM304 (type strain).</title>
        <authorList>
            <person name="Bowman J.P."/>
        </authorList>
    </citation>
    <scope>NUCLEOTIDE SEQUENCE [LARGE SCALE GENOMIC DNA]</scope>
    <source>
        <strain evidence="10 11">ACAM 304</strain>
    </source>
</reference>
<dbReference type="GO" id="GO:0046394">
    <property type="term" value="P:carboxylic acid biosynthetic process"/>
    <property type="evidence" value="ECO:0007669"/>
    <property type="project" value="UniProtKB-ARBA"/>
</dbReference>
<comment type="pathway">
    <text evidence="3">Amino-acid biosynthesis; L-valine biosynthesis; L-valine from pyruvate: step 4/4.</text>
</comment>
<dbReference type="EMBL" id="VORZ01000002">
    <property type="protein sequence ID" value="TXD96911.1"/>
    <property type="molecule type" value="Genomic_DNA"/>
</dbReference>
<evidence type="ECO:0000256" key="6">
    <source>
        <dbReference type="ARBA" id="ARBA00013053"/>
    </source>
</evidence>
<evidence type="ECO:0000313" key="11">
    <source>
        <dbReference type="Proteomes" id="UP000321903"/>
    </source>
</evidence>
<gene>
    <name evidence="10" type="ORF">ES754_07740</name>
</gene>
<evidence type="ECO:0000256" key="9">
    <source>
        <dbReference type="ARBA" id="ARBA00049229"/>
    </source>
</evidence>
<evidence type="ECO:0000256" key="1">
    <source>
        <dbReference type="ARBA" id="ARBA00003109"/>
    </source>
</evidence>
<dbReference type="InterPro" id="IPR001544">
    <property type="entry name" value="Aminotrans_IV"/>
</dbReference>
<organism evidence="10 11">
    <name type="scientific">Psychrobacter frigidicola</name>
    <dbReference type="NCBI Taxonomy" id="45611"/>
    <lineage>
        <taxon>Bacteria</taxon>
        <taxon>Pseudomonadati</taxon>
        <taxon>Pseudomonadota</taxon>
        <taxon>Gammaproteobacteria</taxon>
        <taxon>Moraxellales</taxon>
        <taxon>Moraxellaceae</taxon>
        <taxon>Psychrobacter</taxon>
    </lineage>
</organism>
<dbReference type="GO" id="GO:0016829">
    <property type="term" value="F:lyase activity"/>
    <property type="evidence" value="ECO:0007669"/>
    <property type="project" value="UniProtKB-KW"/>
</dbReference>
<keyword evidence="10" id="KW-0456">Lyase</keyword>
<comment type="catalytic activity">
    <reaction evidence="9">
        <text>L-leucine + 2-oxoglutarate = 4-methyl-2-oxopentanoate + L-glutamate</text>
        <dbReference type="Rhea" id="RHEA:18321"/>
        <dbReference type="ChEBI" id="CHEBI:16810"/>
        <dbReference type="ChEBI" id="CHEBI:17865"/>
        <dbReference type="ChEBI" id="CHEBI:29985"/>
        <dbReference type="ChEBI" id="CHEBI:57427"/>
        <dbReference type="EC" id="2.6.1.42"/>
    </reaction>
</comment>
<evidence type="ECO:0000313" key="10">
    <source>
        <dbReference type="EMBL" id="TXD96911.1"/>
    </source>
</evidence>
<sequence>MNERDSWTCLQSQEPDSLESRLKGFTLDNRGLAYGDGFFTTMGVIDGAILWQDYHRQRIHSHAKALQLTLDSHALLISLQVHAQRLQQGVLKLIVTRAPQSVRGYGFTPSISGSQCEIWLKSTAMTIATTNQWHLPDGRSVAMSVPMQPAIAAVCLTAQIACLPPTLAGLKSLNRLDNVMVSGELQRLKAAQLTSGKVLGGELGEGLVRDMTGNWVEGTMSNVFYQLSPHTNYPSAPNNQELLQWFTPPLKRSGVHGVMRAVIIDAFATSATPIVERPLTDEDLPNLSQMFFCNAVRGVMPVNELTLLSGDKVYFTG</sequence>